<protein>
    <recommendedName>
        <fullName evidence="3">Sigma factor RpoE regulatory protein RseC</fullName>
    </recommendedName>
</protein>
<feature type="transmembrane region" description="Helical" evidence="1">
    <location>
        <begin position="84"/>
        <end position="108"/>
    </location>
</feature>
<dbReference type="InterPro" id="IPR007359">
    <property type="entry name" value="SigmaE_reg_RseC_MucC"/>
</dbReference>
<keyword evidence="1" id="KW-1133">Transmembrane helix</keyword>
<feature type="transmembrane region" description="Helical" evidence="1">
    <location>
        <begin position="114"/>
        <end position="131"/>
    </location>
</feature>
<dbReference type="PANTHER" id="PTHR35867:SF1">
    <property type="entry name" value="PROTEIN RSEC"/>
    <property type="match status" value="1"/>
</dbReference>
<organism evidence="2">
    <name type="scientific">hydrothermal vent metagenome</name>
    <dbReference type="NCBI Taxonomy" id="652676"/>
    <lineage>
        <taxon>unclassified sequences</taxon>
        <taxon>metagenomes</taxon>
        <taxon>ecological metagenomes</taxon>
    </lineage>
</organism>
<dbReference type="PIRSF" id="PIRSF004923">
    <property type="entry name" value="RseC"/>
    <property type="match status" value="1"/>
</dbReference>
<dbReference type="Pfam" id="PF04246">
    <property type="entry name" value="RseC_MucC"/>
    <property type="match status" value="1"/>
</dbReference>
<name>A0A3B1B6T0_9ZZZZ</name>
<dbReference type="PANTHER" id="PTHR35867">
    <property type="entry name" value="PROTEIN RSEC"/>
    <property type="match status" value="1"/>
</dbReference>
<sequence>MIEETALILRCDGNYAQAETERSSTSACNTCSVKSACDTAALKEDVANNDTQDVVLRVLNPIDAQPGERVVIGFEEAALTKASMAFYVVPLGSFILCAMLGQWLAMWLDVSAEPVAVLGGIAGLVLSLLWLRSFSAKADLNEQYQAVVLRRVGESRVNFNCE</sequence>
<dbReference type="AlphaFoldDB" id="A0A3B1B6T0"/>
<evidence type="ECO:0000313" key="2">
    <source>
        <dbReference type="EMBL" id="VAX09931.1"/>
    </source>
</evidence>
<reference evidence="2" key="1">
    <citation type="submission" date="2018-06" db="EMBL/GenBank/DDBJ databases">
        <authorList>
            <person name="Zhirakovskaya E."/>
        </authorList>
    </citation>
    <scope>NUCLEOTIDE SEQUENCE</scope>
</reference>
<gene>
    <name evidence="2" type="ORF">MNBD_GAMMA26-1469</name>
</gene>
<evidence type="ECO:0008006" key="3">
    <source>
        <dbReference type="Google" id="ProtNLM"/>
    </source>
</evidence>
<accession>A0A3B1B6T0</accession>
<keyword evidence="1" id="KW-0472">Membrane</keyword>
<evidence type="ECO:0000256" key="1">
    <source>
        <dbReference type="SAM" id="Phobius"/>
    </source>
</evidence>
<dbReference type="EMBL" id="UOFX01000057">
    <property type="protein sequence ID" value="VAX09931.1"/>
    <property type="molecule type" value="Genomic_DNA"/>
</dbReference>
<dbReference type="InterPro" id="IPR026268">
    <property type="entry name" value="RseC"/>
</dbReference>
<proteinExistence type="predicted"/>
<keyword evidence="1" id="KW-0812">Transmembrane</keyword>